<dbReference type="GO" id="GO:0016787">
    <property type="term" value="F:hydrolase activity"/>
    <property type="evidence" value="ECO:0007669"/>
    <property type="project" value="UniProtKB-KW"/>
</dbReference>
<dbReference type="Pfam" id="PF00561">
    <property type="entry name" value="Abhydrolase_1"/>
    <property type="match status" value="1"/>
</dbReference>
<proteinExistence type="predicted"/>
<protein>
    <submittedName>
        <fullName evidence="2">Valacyclovir hydrolase</fullName>
    </submittedName>
</protein>
<dbReference type="STRING" id="1380566.A0A179FIG5"/>
<dbReference type="EMBL" id="LSBJ02000005">
    <property type="protein sequence ID" value="OAQ65217.2"/>
    <property type="molecule type" value="Genomic_DNA"/>
</dbReference>
<evidence type="ECO:0000313" key="2">
    <source>
        <dbReference type="EMBL" id="OAQ65217.2"/>
    </source>
</evidence>
<accession>A0A179FIG5</accession>
<organism evidence="2 3">
    <name type="scientific">Pochonia chlamydosporia 170</name>
    <dbReference type="NCBI Taxonomy" id="1380566"/>
    <lineage>
        <taxon>Eukaryota</taxon>
        <taxon>Fungi</taxon>
        <taxon>Dikarya</taxon>
        <taxon>Ascomycota</taxon>
        <taxon>Pezizomycotina</taxon>
        <taxon>Sordariomycetes</taxon>
        <taxon>Hypocreomycetidae</taxon>
        <taxon>Hypocreales</taxon>
        <taxon>Clavicipitaceae</taxon>
        <taxon>Pochonia</taxon>
    </lineage>
</organism>
<sequence>MTQQLRLSDGRVLDYKISGAQDGFPLLWIHGTPGAYTVFSDLEGMCREKGVKLITMSRAGYGSSTRQRGRCIVDVVPDLKQLTEHLNIKRCFVAGWSGGGPHALACAAGLPGCVATLVIAGVGPWNVEDLDFLNGQGEDNVNEFNAALQGEDAIRQFCEGERPGMIKGDASDLVAAMSSILPDVDKKALLENDTLGQFLVDNIREGLKINSDGWIDDDLAFIQPWGFDLNEIKVPVLLYQGSEDKMVPFAHGEWLAKHIPSEFCKAHLLQGQGHISIVLGQLEAMLDGLLQYR</sequence>
<evidence type="ECO:0000313" key="3">
    <source>
        <dbReference type="Proteomes" id="UP000078397"/>
    </source>
</evidence>
<dbReference type="Gene3D" id="3.40.50.1820">
    <property type="entry name" value="alpha/beta hydrolase"/>
    <property type="match status" value="1"/>
</dbReference>
<dbReference type="RefSeq" id="XP_018142531.2">
    <property type="nucleotide sequence ID" value="XM_018285409.2"/>
</dbReference>
<dbReference type="AlphaFoldDB" id="A0A179FIG5"/>
<name>A0A179FIG5_METCM</name>
<dbReference type="SUPFAM" id="SSF53474">
    <property type="entry name" value="alpha/beta-Hydrolases"/>
    <property type="match status" value="1"/>
</dbReference>
<dbReference type="PANTHER" id="PTHR45763">
    <property type="entry name" value="HYDROLASE, ALPHA/BETA FOLD FAMILY PROTEIN, EXPRESSED-RELATED"/>
    <property type="match status" value="1"/>
</dbReference>
<evidence type="ECO:0000259" key="1">
    <source>
        <dbReference type="Pfam" id="PF00561"/>
    </source>
</evidence>
<dbReference type="ESTHER" id="metcm-a0a4q7js68">
    <property type="family name" value="Fungal-D14-Strigolactone-R"/>
</dbReference>
<dbReference type="Proteomes" id="UP000078397">
    <property type="component" value="Unassembled WGS sequence"/>
</dbReference>
<feature type="domain" description="AB hydrolase-1" evidence="1">
    <location>
        <begin position="25"/>
        <end position="275"/>
    </location>
</feature>
<dbReference type="OrthoDB" id="294702at2759"/>
<dbReference type="PANTHER" id="PTHR45763:SF46">
    <property type="entry name" value="AB HYDROLASE-1 DOMAIN-CONTAINING PROTEIN"/>
    <property type="match status" value="1"/>
</dbReference>
<dbReference type="KEGG" id="pchm:VFPPC_06364"/>
<dbReference type="GeneID" id="28849403"/>
<comment type="caution">
    <text evidence="2">The sequence shown here is derived from an EMBL/GenBank/DDBJ whole genome shotgun (WGS) entry which is preliminary data.</text>
</comment>
<reference evidence="2 3" key="1">
    <citation type="journal article" date="2016" name="PLoS Pathog.">
        <title>Biosynthesis of antibiotic leucinostatins in bio-control fungus Purpureocillium lilacinum and their inhibition on phytophthora revealed by genome mining.</title>
        <authorList>
            <person name="Wang G."/>
            <person name="Liu Z."/>
            <person name="Lin R."/>
            <person name="Li E."/>
            <person name="Mao Z."/>
            <person name="Ling J."/>
            <person name="Yang Y."/>
            <person name="Yin W.B."/>
            <person name="Xie B."/>
        </authorList>
    </citation>
    <scope>NUCLEOTIDE SEQUENCE [LARGE SCALE GENOMIC DNA]</scope>
    <source>
        <strain evidence="2">170</strain>
    </source>
</reference>
<dbReference type="InterPro" id="IPR000073">
    <property type="entry name" value="AB_hydrolase_1"/>
</dbReference>
<dbReference type="InterPro" id="IPR029058">
    <property type="entry name" value="AB_hydrolase_fold"/>
</dbReference>
<gene>
    <name evidence="2" type="ORF">VFPPC_06364</name>
</gene>
<keyword evidence="3" id="KW-1185">Reference proteome</keyword>
<keyword evidence="2" id="KW-0378">Hydrolase</keyword>